<sequence>MVSLNLYTIRFYRYKELFINKVLIDLPLFILDKNKQNKTNMYFSIINMTKFKKQHDIYSNIKYDDIVD</sequence>
<reference evidence="1 2" key="1">
    <citation type="submission" date="2018-06" db="EMBL/GenBank/DDBJ databases">
        <authorList>
            <consortium name="Pathogen Informatics"/>
            <person name="Doyle S."/>
        </authorList>
    </citation>
    <scope>NUCLEOTIDE SEQUENCE [LARGE SCALE GENOMIC DNA]</scope>
    <source>
        <strain evidence="1 2">NCTC13100</strain>
    </source>
</reference>
<evidence type="ECO:0000313" key="2">
    <source>
        <dbReference type="Proteomes" id="UP000254263"/>
    </source>
</evidence>
<dbReference type="AlphaFoldDB" id="A0A379DK02"/>
<gene>
    <name evidence="1" type="ORF">NCTC13100_01893</name>
</gene>
<evidence type="ECO:0000313" key="1">
    <source>
        <dbReference type="EMBL" id="SUB78710.1"/>
    </source>
</evidence>
<organism evidence="1 2">
    <name type="scientific">Porphyromonas macacae</name>
    <dbReference type="NCBI Taxonomy" id="28115"/>
    <lineage>
        <taxon>Bacteria</taxon>
        <taxon>Pseudomonadati</taxon>
        <taxon>Bacteroidota</taxon>
        <taxon>Bacteroidia</taxon>
        <taxon>Bacteroidales</taxon>
        <taxon>Porphyromonadaceae</taxon>
        <taxon>Porphyromonas</taxon>
    </lineage>
</organism>
<accession>A0A379DK02</accession>
<dbReference type="Proteomes" id="UP000254263">
    <property type="component" value="Unassembled WGS sequence"/>
</dbReference>
<protein>
    <submittedName>
        <fullName evidence="1">Uncharacterized protein</fullName>
    </submittedName>
</protein>
<name>A0A379DK02_9PORP</name>
<dbReference type="EMBL" id="UGTI01000001">
    <property type="protein sequence ID" value="SUB78710.1"/>
    <property type="molecule type" value="Genomic_DNA"/>
</dbReference>
<proteinExistence type="predicted"/>